<evidence type="ECO:0000259" key="9">
    <source>
        <dbReference type="PROSITE" id="PS51032"/>
    </source>
</evidence>
<proteinExistence type="inferred from homology"/>
<keyword evidence="11" id="KW-1185">Reference proteome</keyword>
<dbReference type="InterPro" id="IPR016177">
    <property type="entry name" value="DNA-bd_dom_sf"/>
</dbReference>
<comment type="similarity">
    <text evidence="8">Belongs to the AP2/ERF transcription factor family. ERF subfamily.</text>
</comment>
<evidence type="ECO:0000256" key="6">
    <source>
        <dbReference type="ARBA" id="ARBA00023163"/>
    </source>
</evidence>
<accession>A0A804MUD4</accession>
<dbReference type="GO" id="GO:0003700">
    <property type="term" value="F:DNA-binding transcription factor activity"/>
    <property type="evidence" value="ECO:0000318"/>
    <property type="project" value="GO_Central"/>
</dbReference>
<dbReference type="SMART" id="SM00380">
    <property type="entry name" value="AP2"/>
    <property type="match status" value="1"/>
</dbReference>
<dbReference type="PROSITE" id="PS51032">
    <property type="entry name" value="AP2_ERF"/>
    <property type="match status" value="1"/>
</dbReference>
<evidence type="ECO:0000256" key="7">
    <source>
        <dbReference type="ARBA" id="ARBA00023242"/>
    </source>
</evidence>
<dbReference type="CDD" id="cd00018">
    <property type="entry name" value="AP2"/>
    <property type="match status" value="1"/>
</dbReference>
<reference evidence="10" key="3">
    <citation type="submission" date="2021-05" db="UniProtKB">
        <authorList>
            <consortium name="EnsemblPlants"/>
        </authorList>
    </citation>
    <scope>IDENTIFICATION</scope>
    <source>
        <strain evidence="10">cv. B73</strain>
    </source>
</reference>
<keyword evidence="7" id="KW-0539">Nucleus</keyword>
<evidence type="ECO:0000256" key="5">
    <source>
        <dbReference type="ARBA" id="ARBA00023159"/>
    </source>
</evidence>
<keyword evidence="2" id="KW-0805">Transcription regulation</keyword>
<evidence type="ECO:0000313" key="11">
    <source>
        <dbReference type="Proteomes" id="UP000007305"/>
    </source>
</evidence>
<keyword evidence="4" id="KW-0238">DNA-binding</keyword>
<organism evidence="10 11">
    <name type="scientific">Zea mays</name>
    <name type="common">Maize</name>
    <dbReference type="NCBI Taxonomy" id="4577"/>
    <lineage>
        <taxon>Eukaryota</taxon>
        <taxon>Viridiplantae</taxon>
        <taxon>Streptophyta</taxon>
        <taxon>Embryophyta</taxon>
        <taxon>Tracheophyta</taxon>
        <taxon>Spermatophyta</taxon>
        <taxon>Magnoliopsida</taxon>
        <taxon>Liliopsida</taxon>
        <taxon>Poales</taxon>
        <taxon>Poaceae</taxon>
        <taxon>PACMAD clade</taxon>
        <taxon>Panicoideae</taxon>
        <taxon>Andropogonodae</taxon>
        <taxon>Andropogoneae</taxon>
        <taxon>Tripsacinae</taxon>
        <taxon>Zea</taxon>
    </lineage>
</organism>
<dbReference type="SUPFAM" id="SSF54171">
    <property type="entry name" value="DNA-binding domain"/>
    <property type="match status" value="1"/>
</dbReference>
<dbReference type="Proteomes" id="UP000007305">
    <property type="component" value="Chromosome 2"/>
</dbReference>
<evidence type="ECO:0000256" key="2">
    <source>
        <dbReference type="ARBA" id="ARBA00023015"/>
    </source>
</evidence>
<dbReference type="Gene3D" id="3.30.730.10">
    <property type="entry name" value="AP2/ERF domain"/>
    <property type="match status" value="1"/>
</dbReference>
<sequence>MGDINLMSCRFFCSLHSLTAKGYKVVSNGIDNHLVSVNLKNKEAKGTRAGLMGTTILAMISLHSRFSFLWLLWTRAQHQGKRDWKHLFLHGSCMERNYWQKTNFNQILEYAKGIRCFYCCCQHISHRHHNSGNFLISSNKPGIREPNKRTRLWLGSFATAEEAALAYDEVACRLYGPDAFLNLPHLRASAVSSTAAHQRLRWLAASARGAAAVPAYDLLNLNAQHNVYNLLAHVPLMDFQKESTFDMWILLVCLLKEKMTLSRSLL</sequence>
<dbReference type="GO" id="GO:0006950">
    <property type="term" value="P:response to stress"/>
    <property type="evidence" value="ECO:0000318"/>
    <property type="project" value="GO_Central"/>
</dbReference>
<dbReference type="AlphaFoldDB" id="A0A804MUD4"/>
<evidence type="ECO:0000313" key="10">
    <source>
        <dbReference type="EnsemblPlants" id="Zm00001eb112070_P001"/>
    </source>
</evidence>
<dbReference type="PANTHER" id="PTHR31241">
    <property type="entry name" value="DEHYDRATION-RESPONSIVE ELEMENT-BINDING PROTEIN 2C"/>
    <property type="match status" value="1"/>
</dbReference>
<dbReference type="GO" id="GO:0000976">
    <property type="term" value="F:transcription cis-regulatory region binding"/>
    <property type="evidence" value="ECO:0000318"/>
    <property type="project" value="GO_Central"/>
</dbReference>
<dbReference type="PANTHER" id="PTHR31241:SF62">
    <property type="entry name" value="DEHYDRATION-RESPONSIVE ELEMENT-BINDING PROTEIN 2D"/>
    <property type="match status" value="1"/>
</dbReference>
<keyword evidence="6" id="KW-0804">Transcription</keyword>
<dbReference type="EnsemblPlants" id="Zm00001eb112070_T001">
    <property type="protein sequence ID" value="Zm00001eb112070_P001"/>
    <property type="gene ID" value="Zm00001eb112070"/>
</dbReference>
<evidence type="ECO:0000256" key="8">
    <source>
        <dbReference type="ARBA" id="ARBA00024343"/>
    </source>
</evidence>
<evidence type="ECO:0000256" key="4">
    <source>
        <dbReference type="ARBA" id="ARBA00023125"/>
    </source>
</evidence>
<dbReference type="InterPro" id="IPR015422">
    <property type="entry name" value="PyrdxlP-dep_Trfase_small"/>
</dbReference>
<dbReference type="InParanoid" id="A0A804MUD4"/>
<evidence type="ECO:0000256" key="1">
    <source>
        <dbReference type="ARBA" id="ARBA00004123"/>
    </source>
</evidence>
<name>A0A804MUD4_MAIZE</name>
<reference evidence="10" key="2">
    <citation type="submission" date="2019-07" db="EMBL/GenBank/DDBJ databases">
        <authorList>
            <person name="Seetharam A."/>
            <person name="Woodhouse M."/>
            <person name="Cannon E."/>
        </authorList>
    </citation>
    <scope>NUCLEOTIDE SEQUENCE [LARGE SCALE GENOMIC DNA]</scope>
    <source>
        <strain evidence="10">cv. B73</strain>
    </source>
</reference>
<dbReference type="InterPro" id="IPR036955">
    <property type="entry name" value="AP2/ERF_dom_sf"/>
</dbReference>
<evidence type="ECO:0000256" key="3">
    <source>
        <dbReference type="ARBA" id="ARBA00023016"/>
    </source>
</evidence>
<keyword evidence="3" id="KW-0346">Stress response</keyword>
<protein>
    <recommendedName>
        <fullName evidence="9">AP2/ERF domain-containing protein</fullName>
    </recommendedName>
</protein>
<feature type="domain" description="AP2/ERF" evidence="9">
    <location>
        <begin position="110"/>
        <end position="184"/>
    </location>
</feature>
<reference evidence="11" key="1">
    <citation type="submission" date="2015-12" db="EMBL/GenBank/DDBJ databases">
        <title>Update maize B73 reference genome by single molecule sequencing technologies.</title>
        <authorList>
            <consortium name="Maize Genome Sequencing Project"/>
            <person name="Ware D."/>
        </authorList>
    </citation>
    <scope>NUCLEOTIDE SEQUENCE [LARGE SCALE GENOMIC DNA]</scope>
    <source>
        <strain evidence="11">cv. B73</strain>
    </source>
</reference>
<dbReference type="InterPro" id="IPR001471">
    <property type="entry name" value="AP2/ERF_dom"/>
</dbReference>
<dbReference type="GO" id="GO:0045893">
    <property type="term" value="P:positive regulation of DNA-templated transcription"/>
    <property type="evidence" value="ECO:0000318"/>
    <property type="project" value="GO_Central"/>
</dbReference>
<dbReference type="GO" id="GO:0005634">
    <property type="term" value="C:nucleus"/>
    <property type="evidence" value="ECO:0000318"/>
    <property type="project" value="GO_Central"/>
</dbReference>
<comment type="subcellular location">
    <subcellularLocation>
        <location evidence="1">Nucleus</location>
    </subcellularLocation>
</comment>
<keyword evidence="5" id="KW-0010">Activator</keyword>
<dbReference type="Gene3D" id="3.90.1150.10">
    <property type="entry name" value="Aspartate Aminotransferase, domain 1"/>
    <property type="match status" value="1"/>
</dbReference>
<dbReference type="Gramene" id="Zm00001eb112070_T001">
    <property type="protein sequence ID" value="Zm00001eb112070_P001"/>
    <property type="gene ID" value="Zm00001eb112070"/>
</dbReference>